<keyword evidence="8" id="KW-1185">Reference proteome</keyword>
<dbReference type="GO" id="GO:0071944">
    <property type="term" value="C:cell periphery"/>
    <property type="evidence" value="ECO:0007669"/>
    <property type="project" value="UniProtKB-ARBA"/>
</dbReference>
<dbReference type="GO" id="GO:0016020">
    <property type="term" value="C:membrane"/>
    <property type="evidence" value="ECO:0007669"/>
    <property type="project" value="UniProtKB-SubCell"/>
</dbReference>
<evidence type="ECO:0008006" key="9">
    <source>
        <dbReference type="Google" id="ProtNLM"/>
    </source>
</evidence>
<feature type="compositionally biased region" description="Polar residues" evidence="5">
    <location>
        <begin position="176"/>
        <end position="187"/>
    </location>
</feature>
<keyword evidence="4 6" id="KW-0472">Membrane</keyword>
<accession>A0AA38R613</accession>
<protein>
    <recommendedName>
        <fullName evidence="9">Extracellular membrane protein CFEM domain-containing protein</fullName>
    </recommendedName>
</protein>
<reference evidence="7" key="1">
    <citation type="submission" date="2022-07" db="EMBL/GenBank/DDBJ databases">
        <title>Fungi with potential for degradation of polypropylene.</title>
        <authorList>
            <person name="Gostincar C."/>
        </authorList>
    </citation>
    <scope>NUCLEOTIDE SEQUENCE</scope>
    <source>
        <strain evidence="7">EXF-13308</strain>
    </source>
</reference>
<dbReference type="InterPro" id="IPR051694">
    <property type="entry name" value="Immunoregulatory_rcpt-like"/>
</dbReference>
<evidence type="ECO:0000313" key="8">
    <source>
        <dbReference type="Proteomes" id="UP001174694"/>
    </source>
</evidence>
<name>A0AA38R613_9PEZI</name>
<comment type="caution">
    <text evidence="7">The sequence shown here is derived from an EMBL/GenBank/DDBJ whole genome shotgun (WGS) entry which is preliminary data.</text>
</comment>
<dbReference type="EMBL" id="JANBVO010000030">
    <property type="protein sequence ID" value="KAJ9138358.1"/>
    <property type="molecule type" value="Genomic_DNA"/>
</dbReference>
<dbReference type="Proteomes" id="UP001174694">
    <property type="component" value="Unassembled WGS sequence"/>
</dbReference>
<dbReference type="PANTHER" id="PTHR15549">
    <property type="entry name" value="PAIRED IMMUNOGLOBULIN-LIKE TYPE 2 RECEPTOR"/>
    <property type="match status" value="1"/>
</dbReference>
<keyword evidence="2 6" id="KW-0812">Transmembrane</keyword>
<evidence type="ECO:0000256" key="6">
    <source>
        <dbReference type="SAM" id="Phobius"/>
    </source>
</evidence>
<sequence>MATSIDCATVTDIPYNEICQARTISHYDVNQVTAYAELPDCAKTVISYWVLSNPECIVLANQGSTSYVNCMCTSFDAYDFLSMGGGCAETDAFPEVLEDYCIQAGVGYIAAPRTSASSSSATAATLASSPATTTTGSSSGGSGSSSSASAATAASSSSGTVATSGSASRAHLFPTGDSTGGANATSAHSSAQQLSGGAIAGISVAAAVVFLGLLAAVLFLFLRRRRREPKGKEKEKAPQTAERPAQDYGMHRFFNRFNMQRDPTHNRDYGRGN</sequence>
<evidence type="ECO:0000256" key="3">
    <source>
        <dbReference type="ARBA" id="ARBA00022989"/>
    </source>
</evidence>
<feature type="region of interest" description="Disordered" evidence="5">
    <location>
        <begin position="228"/>
        <end position="249"/>
    </location>
</feature>
<evidence type="ECO:0000313" key="7">
    <source>
        <dbReference type="EMBL" id="KAJ9138358.1"/>
    </source>
</evidence>
<keyword evidence="3 6" id="KW-1133">Transmembrane helix</keyword>
<proteinExistence type="predicted"/>
<evidence type="ECO:0000256" key="1">
    <source>
        <dbReference type="ARBA" id="ARBA00004167"/>
    </source>
</evidence>
<feature type="transmembrane region" description="Helical" evidence="6">
    <location>
        <begin position="198"/>
        <end position="222"/>
    </location>
</feature>
<gene>
    <name evidence="7" type="ORF">NKR23_g8508</name>
</gene>
<comment type="subcellular location">
    <subcellularLocation>
        <location evidence="1">Membrane</location>
        <topology evidence="1">Single-pass membrane protein</topology>
    </subcellularLocation>
</comment>
<evidence type="ECO:0000256" key="5">
    <source>
        <dbReference type="SAM" id="MobiDB-lite"/>
    </source>
</evidence>
<feature type="region of interest" description="Disordered" evidence="5">
    <location>
        <begin position="129"/>
        <end position="187"/>
    </location>
</feature>
<organism evidence="7 8">
    <name type="scientific">Pleurostoma richardsiae</name>
    <dbReference type="NCBI Taxonomy" id="41990"/>
    <lineage>
        <taxon>Eukaryota</taxon>
        <taxon>Fungi</taxon>
        <taxon>Dikarya</taxon>
        <taxon>Ascomycota</taxon>
        <taxon>Pezizomycotina</taxon>
        <taxon>Sordariomycetes</taxon>
        <taxon>Sordariomycetidae</taxon>
        <taxon>Calosphaeriales</taxon>
        <taxon>Pleurostomataceae</taxon>
        <taxon>Pleurostoma</taxon>
    </lineage>
</organism>
<dbReference type="AlphaFoldDB" id="A0AA38R613"/>
<feature type="compositionally biased region" description="Low complexity" evidence="5">
    <location>
        <begin position="144"/>
        <end position="170"/>
    </location>
</feature>
<evidence type="ECO:0000256" key="2">
    <source>
        <dbReference type="ARBA" id="ARBA00022692"/>
    </source>
</evidence>
<evidence type="ECO:0000256" key="4">
    <source>
        <dbReference type="ARBA" id="ARBA00023136"/>
    </source>
</evidence>